<dbReference type="AlphaFoldDB" id="A0A0F8YZ77"/>
<dbReference type="EMBL" id="LAZR01050715">
    <property type="protein sequence ID" value="KKK86732.1"/>
    <property type="molecule type" value="Genomic_DNA"/>
</dbReference>
<organism evidence="1">
    <name type="scientific">marine sediment metagenome</name>
    <dbReference type="NCBI Taxonomy" id="412755"/>
    <lineage>
        <taxon>unclassified sequences</taxon>
        <taxon>metagenomes</taxon>
        <taxon>ecological metagenomes</taxon>
    </lineage>
</organism>
<proteinExistence type="predicted"/>
<evidence type="ECO:0008006" key="2">
    <source>
        <dbReference type="Google" id="ProtNLM"/>
    </source>
</evidence>
<sequence>MILEELGVLSTAQDLLAGAVDSENVIDLGAIADVGLNQAWLSIICETANTGGTTDTYVFDLVISQEATLDTNRKILTVEITGSADPRIAAIERNIANFEIGHQLAELVDGTYRYLGLISTLADVNGTAAVSINAAVSPGMPRTRDNVQVTRSNVTIPS</sequence>
<gene>
    <name evidence="1" type="ORF">LCGC14_2760300</name>
</gene>
<evidence type="ECO:0000313" key="1">
    <source>
        <dbReference type="EMBL" id="KKK86732.1"/>
    </source>
</evidence>
<protein>
    <recommendedName>
        <fullName evidence="2">Baseplate protein J-like domain-containing protein</fullName>
    </recommendedName>
</protein>
<accession>A0A0F8YZ77</accession>
<reference evidence="1" key="1">
    <citation type="journal article" date="2015" name="Nature">
        <title>Complex archaea that bridge the gap between prokaryotes and eukaryotes.</title>
        <authorList>
            <person name="Spang A."/>
            <person name="Saw J.H."/>
            <person name="Jorgensen S.L."/>
            <person name="Zaremba-Niedzwiedzka K."/>
            <person name="Martijn J."/>
            <person name="Lind A.E."/>
            <person name="van Eijk R."/>
            <person name="Schleper C."/>
            <person name="Guy L."/>
            <person name="Ettema T.J."/>
        </authorList>
    </citation>
    <scope>NUCLEOTIDE SEQUENCE</scope>
</reference>
<name>A0A0F8YZ77_9ZZZZ</name>
<comment type="caution">
    <text evidence="1">The sequence shown here is derived from an EMBL/GenBank/DDBJ whole genome shotgun (WGS) entry which is preliminary data.</text>
</comment>
<dbReference type="Gene3D" id="2.60.120.1110">
    <property type="match status" value="1"/>
</dbReference>